<evidence type="ECO:0000256" key="9">
    <source>
        <dbReference type="ARBA" id="ARBA00023128"/>
    </source>
</evidence>
<name>A0A2P6NBP3_9EUKA</name>
<comment type="subunit">
    <text evidence="11">Homodimer (via N-terminus).</text>
</comment>
<feature type="repeat" description="Solcar" evidence="12">
    <location>
        <begin position="604"/>
        <end position="691"/>
    </location>
</feature>
<evidence type="ECO:0000256" key="8">
    <source>
        <dbReference type="ARBA" id="ARBA00022989"/>
    </source>
</evidence>
<dbReference type="InParanoid" id="A0A2P6NBP3"/>
<dbReference type="Pfam" id="PF00027">
    <property type="entry name" value="cNMP_binding"/>
    <property type="match status" value="1"/>
</dbReference>
<feature type="repeat" description="Solcar" evidence="12">
    <location>
        <begin position="701"/>
        <end position="789"/>
    </location>
</feature>
<proteinExistence type="inferred from homology"/>
<protein>
    <submittedName>
        <fullName evidence="15">Uncharacterized protein</fullName>
    </submittedName>
</protein>
<dbReference type="GO" id="GO:0043490">
    <property type="term" value="P:malate-aspartate shuttle"/>
    <property type="evidence" value="ECO:0007669"/>
    <property type="project" value="UniProtKB-ARBA"/>
</dbReference>
<dbReference type="Proteomes" id="UP000241769">
    <property type="component" value="Unassembled WGS sequence"/>
</dbReference>
<dbReference type="SUPFAM" id="SSF51206">
    <property type="entry name" value="cAMP-binding domain-like"/>
    <property type="match status" value="1"/>
</dbReference>
<keyword evidence="16" id="KW-1185">Reference proteome</keyword>
<evidence type="ECO:0000256" key="5">
    <source>
        <dbReference type="ARBA" id="ARBA00022737"/>
    </source>
</evidence>
<dbReference type="PANTHER" id="PTHR45678">
    <property type="entry name" value="MITOCHONDRIAL 2-OXODICARBOXYLATE CARRIER 1-RELATED"/>
    <property type="match status" value="1"/>
</dbReference>
<dbReference type="InterPro" id="IPR051028">
    <property type="entry name" value="Mito_Solute_Carrier"/>
</dbReference>
<keyword evidence="8" id="KW-1133">Transmembrane helix</keyword>
<dbReference type="InterPro" id="IPR018247">
    <property type="entry name" value="EF_Hand_1_Ca_BS"/>
</dbReference>
<keyword evidence="6" id="KW-0999">Mitochondrion inner membrane</keyword>
<evidence type="ECO:0000313" key="15">
    <source>
        <dbReference type="EMBL" id="PRP81352.1"/>
    </source>
</evidence>
<dbReference type="FunCoup" id="A0A2P6NBP3">
    <property type="interactions" value="324"/>
</dbReference>
<dbReference type="InterPro" id="IPR018490">
    <property type="entry name" value="cNMP-bd_dom_sf"/>
</dbReference>
<dbReference type="EMBL" id="MDYQ01000127">
    <property type="protein sequence ID" value="PRP81352.1"/>
    <property type="molecule type" value="Genomic_DNA"/>
</dbReference>
<dbReference type="AlphaFoldDB" id="A0A2P6NBP3"/>
<evidence type="ECO:0000259" key="14">
    <source>
        <dbReference type="PROSITE" id="PS50222"/>
    </source>
</evidence>
<dbReference type="Gene3D" id="2.60.120.10">
    <property type="entry name" value="Jelly Rolls"/>
    <property type="match status" value="1"/>
</dbReference>
<organism evidence="15 16">
    <name type="scientific">Planoprotostelium fungivorum</name>
    <dbReference type="NCBI Taxonomy" id="1890364"/>
    <lineage>
        <taxon>Eukaryota</taxon>
        <taxon>Amoebozoa</taxon>
        <taxon>Evosea</taxon>
        <taxon>Variosea</taxon>
        <taxon>Cavosteliida</taxon>
        <taxon>Cavosteliaceae</taxon>
        <taxon>Planoprotostelium</taxon>
    </lineage>
</organism>
<dbReference type="GO" id="GO:0023052">
    <property type="term" value="P:signaling"/>
    <property type="evidence" value="ECO:0007669"/>
    <property type="project" value="UniProtKB-ARBA"/>
</dbReference>
<feature type="repeat" description="Solcar" evidence="12">
    <location>
        <begin position="507"/>
        <end position="595"/>
    </location>
</feature>
<keyword evidence="7" id="KW-0106">Calcium</keyword>
<dbReference type="InterPro" id="IPR014710">
    <property type="entry name" value="RmlC-like_jellyroll"/>
</dbReference>
<dbReference type="PROSITE" id="PS50042">
    <property type="entry name" value="CNMP_BINDING_3"/>
    <property type="match status" value="1"/>
</dbReference>
<evidence type="ECO:0000256" key="4">
    <source>
        <dbReference type="ARBA" id="ARBA00022692"/>
    </source>
</evidence>
<keyword evidence="4 12" id="KW-0812">Transmembrane</keyword>
<evidence type="ECO:0000313" key="16">
    <source>
        <dbReference type="Proteomes" id="UP000241769"/>
    </source>
</evidence>
<feature type="domain" description="EF-hand" evidence="14">
    <location>
        <begin position="232"/>
        <end position="260"/>
    </location>
</feature>
<dbReference type="PANTHER" id="PTHR45678:SF9">
    <property type="entry name" value="CALCIUM-BINDING MITOCHONDRIAL CARRIER PROTEIN ARALAR1"/>
    <property type="match status" value="1"/>
</dbReference>
<dbReference type="SMART" id="SM00100">
    <property type="entry name" value="cNMP"/>
    <property type="match status" value="1"/>
</dbReference>
<dbReference type="InterPro" id="IPR011992">
    <property type="entry name" value="EF-hand-dom_pair"/>
</dbReference>
<reference evidence="15 16" key="1">
    <citation type="journal article" date="2018" name="Genome Biol. Evol.">
        <title>Multiple Roots of Fruiting Body Formation in Amoebozoa.</title>
        <authorList>
            <person name="Hillmann F."/>
            <person name="Forbes G."/>
            <person name="Novohradska S."/>
            <person name="Ferling I."/>
            <person name="Riege K."/>
            <person name="Groth M."/>
            <person name="Westermann M."/>
            <person name="Marz M."/>
            <person name="Spaller T."/>
            <person name="Winckler T."/>
            <person name="Schaap P."/>
            <person name="Glockner G."/>
        </authorList>
    </citation>
    <scope>NUCLEOTIDE SEQUENCE [LARGE SCALE GENOMIC DNA]</scope>
    <source>
        <strain evidence="15 16">Jena</strain>
    </source>
</reference>
<dbReference type="CDD" id="cd00038">
    <property type="entry name" value="CAP_ED"/>
    <property type="match status" value="1"/>
</dbReference>
<dbReference type="Gene3D" id="1.50.40.10">
    <property type="entry name" value="Mitochondrial carrier domain"/>
    <property type="match status" value="1"/>
</dbReference>
<dbReference type="InterPro" id="IPR002048">
    <property type="entry name" value="EF_hand_dom"/>
</dbReference>
<evidence type="ECO:0000256" key="10">
    <source>
        <dbReference type="ARBA" id="ARBA00023136"/>
    </source>
</evidence>
<feature type="domain" description="EF-hand" evidence="14">
    <location>
        <begin position="266"/>
        <end position="301"/>
    </location>
</feature>
<dbReference type="PROSITE" id="PS50222">
    <property type="entry name" value="EF_HAND_2"/>
    <property type="match status" value="3"/>
</dbReference>
<feature type="domain" description="EF-hand" evidence="14">
    <location>
        <begin position="333"/>
        <end position="368"/>
    </location>
</feature>
<dbReference type="PRINTS" id="PR00926">
    <property type="entry name" value="MITOCARRIER"/>
</dbReference>
<accession>A0A2P6NBP3</accession>
<dbReference type="Pfam" id="PF00153">
    <property type="entry name" value="Mito_carr"/>
    <property type="match status" value="3"/>
</dbReference>
<keyword evidence="10 12" id="KW-0472">Membrane</keyword>
<evidence type="ECO:0000256" key="7">
    <source>
        <dbReference type="ARBA" id="ARBA00022837"/>
    </source>
</evidence>
<dbReference type="PROSITE" id="PS00018">
    <property type="entry name" value="EF_HAND_1"/>
    <property type="match status" value="1"/>
</dbReference>
<comment type="similarity">
    <text evidence="2">Belongs to the mitochondrial carrier (TC 2.A.29) family.</text>
</comment>
<evidence type="ECO:0000256" key="3">
    <source>
        <dbReference type="ARBA" id="ARBA00022448"/>
    </source>
</evidence>
<dbReference type="InterPro" id="IPR018108">
    <property type="entry name" value="MCP_transmembrane"/>
</dbReference>
<evidence type="ECO:0000256" key="6">
    <source>
        <dbReference type="ARBA" id="ARBA00022792"/>
    </source>
</evidence>
<dbReference type="OrthoDB" id="2161at2759"/>
<keyword evidence="3" id="KW-0813">Transport</keyword>
<comment type="subcellular location">
    <subcellularLocation>
        <location evidence="1">Mitochondrion inner membrane</location>
        <topology evidence="1">Multi-pass membrane protein</topology>
    </subcellularLocation>
</comment>
<dbReference type="Pfam" id="PF13499">
    <property type="entry name" value="EF-hand_7"/>
    <property type="match status" value="1"/>
</dbReference>
<dbReference type="CDD" id="cd00051">
    <property type="entry name" value="EFh"/>
    <property type="match status" value="1"/>
</dbReference>
<dbReference type="InterPro" id="IPR000595">
    <property type="entry name" value="cNMP-bd_dom"/>
</dbReference>
<dbReference type="GO" id="GO:0005313">
    <property type="term" value="F:L-glutamate transmembrane transporter activity"/>
    <property type="evidence" value="ECO:0007669"/>
    <property type="project" value="TreeGrafter"/>
</dbReference>
<feature type="domain" description="Cyclic nucleotide-binding" evidence="13">
    <location>
        <begin position="91"/>
        <end position="207"/>
    </location>
</feature>
<sequence>MRSSNSKLQPTDSSEDVTNASCLDTFYEGYLSLTGFSATVTTLIIGASLGDRISSQRYVLAEEKEKTVDDKEKMNEQLRLLLFRGMATNRLVRLLDKDLQEAMLENLHPVEFEEGTTFIKEGDDSDYFFIIESGECETFNARGDMVRSCYAGDSFGEGGFIAFTKRSASVKAKTKCRLWCINRDTFVHTVLPKSTRLRGVFERHASLTDPNTGEHLMSHSDLLNSMNMLDVEEGSKYKYLFDLADKDRNGQISFSEFALFEMMATKPDAEFEMAFRLFDAHNNGVVTREDVLQVMSRNKYQFDSNCNLMLRFFGPNGKRKLRLPEFSQFFLNLTEEIPRQLFVAFDSKGKGFITGNQFAELLGEFGSFRLPSGIQERLYRLKSLNDDNKVVTYGEFIAFNEFLNHLPALDGLIYSAVLKKGSAITKDEFKAAAMNTLASNLSPLEIDVIFTIYDTNRDGKIDHRDFRCVSHFGRRCTTDEYNELVKARDQRRGEGVTKEMKAYDRMVSSILNFGLGAIAGGVGATAVYPIDLVKTRMQNQRNFGVRMYKNSWDCFMKVVKGEGFLGLYRGILPQLAGVAPEKAIKLSVNDLLRGLFYNESKGQIYFPLEVLAGCGAGASQVIFTNPIEIVKIRLQIQGENRGTSGYQPKSALTIAKELGARGLYRGASACLLRDVPFSGIFFPVFAATKAALAATREDGHPRPMDLLLAGAIAGVPAASLVTPADVIKTRLQAEARKGENTYSGIRDCAYQIYKTEGMKAFWKGTGARMFRSCPQFGVTLYAYETLQAYASPGVAPRPPTNAPITSDDYESFKKRRFVMTQIKNIEEKFGGGNKDN</sequence>
<dbReference type="FunFam" id="1.50.40.10:FF:000004">
    <property type="entry name" value="Calcium-binding mitochondrial carrier protein Aralar1"/>
    <property type="match status" value="1"/>
</dbReference>
<dbReference type="PROSITE" id="PS50920">
    <property type="entry name" value="SOLCAR"/>
    <property type="match status" value="3"/>
</dbReference>
<dbReference type="SUPFAM" id="SSF103506">
    <property type="entry name" value="Mitochondrial carrier"/>
    <property type="match status" value="1"/>
</dbReference>
<dbReference type="GO" id="GO:0015183">
    <property type="term" value="F:L-aspartate transmembrane transporter activity"/>
    <property type="evidence" value="ECO:0007669"/>
    <property type="project" value="TreeGrafter"/>
</dbReference>
<dbReference type="SMART" id="SM00054">
    <property type="entry name" value="EFh"/>
    <property type="match status" value="4"/>
</dbReference>
<dbReference type="Pfam" id="PF13833">
    <property type="entry name" value="EF-hand_8"/>
    <property type="match status" value="1"/>
</dbReference>
<evidence type="ECO:0000259" key="13">
    <source>
        <dbReference type="PROSITE" id="PS50042"/>
    </source>
</evidence>
<dbReference type="Gene3D" id="1.10.238.10">
    <property type="entry name" value="EF-hand"/>
    <property type="match status" value="3"/>
</dbReference>
<dbReference type="InterPro" id="IPR002067">
    <property type="entry name" value="MCP"/>
</dbReference>
<dbReference type="GO" id="GO:0007154">
    <property type="term" value="P:cell communication"/>
    <property type="evidence" value="ECO:0007669"/>
    <property type="project" value="UniProtKB-ARBA"/>
</dbReference>
<dbReference type="SUPFAM" id="SSF47473">
    <property type="entry name" value="EF-hand"/>
    <property type="match status" value="2"/>
</dbReference>
<evidence type="ECO:0000256" key="12">
    <source>
        <dbReference type="PROSITE-ProRule" id="PRU00282"/>
    </source>
</evidence>
<comment type="caution">
    <text evidence="15">The sequence shown here is derived from an EMBL/GenBank/DDBJ whole genome shotgun (WGS) entry which is preliminary data.</text>
</comment>
<evidence type="ECO:0000256" key="1">
    <source>
        <dbReference type="ARBA" id="ARBA00004448"/>
    </source>
</evidence>
<evidence type="ECO:0000256" key="11">
    <source>
        <dbReference type="ARBA" id="ARBA00038674"/>
    </source>
</evidence>
<dbReference type="GO" id="GO:0005509">
    <property type="term" value="F:calcium ion binding"/>
    <property type="evidence" value="ECO:0007669"/>
    <property type="project" value="InterPro"/>
</dbReference>
<evidence type="ECO:0000256" key="2">
    <source>
        <dbReference type="ARBA" id="ARBA00006375"/>
    </source>
</evidence>
<gene>
    <name evidence="15" type="ORF">PROFUN_11039</name>
</gene>
<keyword evidence="5" id="KW-0677">Repeat</keyword>
<dbReference type="GO" id="GO:0005743">
    <property type="term" value="C:mitochondrial inner membrane"/>
    <property type="evidence" value="ECO:0007669"/>
    <property type="project" value="UniProtKB-SubCell"/>
</dbReference>
<keyword evidence="9" id="KW-0496">Mitochondrion</keyword>
<dbReference type="InterPro" id="IPR023395">
    <property type="entry name" value="MCP_dom_sf"/>
</dbReference>